<comment type="subcellular location">
    <subcellularLocation>
        <location evidence="1">Cytoplasm</location>
    </subcellularLocation>
</comment>
<dbReference type="AlphaFoldDB" id="A0A817VQ23"/>
<dbReference type="InterPro" id="IPR019103">
    <property type="entry name" value="Peptidase_aspartic_DDI1-type"/>
</dbReference>
<dbReference type="SUPFAM" id="SSF50630">
    <property type="entry name" value="Acid proteases"/>
    <property type="match status" value="1"/>
</dbReference>
<dbReference type="Pfam" id="PF24669">
    <property type="entry name" value="Ddi2_HDD"/>
    <property type="match status" value="1"/>
</dbReference>
<evidence type="ECO:0000256" key="8">
    <source>
        <dbReference type="ARBA" id="ARBA00022927"/>
    </source>
</evidence>
<dbReference type="FunFam" id="2.40.70.10:FF:000005">
    <property type="entry name" value="DNA damage inducible 1 homolog 2"/>
    <property type="match status" value="1"/>
</dbReference>
<evidence type="ECO:0000256" key="1">
    <source>
        <dbReference type="ARBA" id="ARBA00004496"/>
    </source>
</evidence>
<dbReference type="PANTHER" id="PTHR15397">
    <property type="entry name" value="SODIUM-GLUCOSE COTRANSPORTER REGULATORY PROTEIN -RELATED"/>
    <property type="match status" value="1"/>
</dbReference>
<dbReference type="InterPro" id="IPR033882">
    <property type="entry name" value="DDI1_N"/>
</dbReference>
<keyword evidence="8" id="KW-0653">Protein transport</keyword>
<evidence type="ECO:0000259" key="11">
    <source>
        <dbReference type="PROSITE" id="PS50053"/>
    </source>
</evidence>
<dbReference type="GO" id="GO:0006508">
    <property type="term" value="P:proteolysis"/>
    <property type="evidence" value="ECO:0007669"/>
    <property type="project" value="UniProtKB-KW"/>
</dbReference>
<dbReference type="EMBL" id="CAJNYV010000141">
    <property type="protein sequence ID" value="CAF3347573.1"/>
    <property type="molecule type" value="Genomic_DNA"/>
</dbReference>
<evidence type="ECO:0000256" key="3">
    <source>
        <dbReference type="ARBA" id="ARBA00022448"/>
    </source>
</evidence>
<dbReference type="Proteomes" id="UP000663865">
    <property type="component" value="Unassembled WGS sequence"/>
</dbReference>
<dbReference type="CDD" id="cd01796">
    <property type="entry name" value="Ubl_Ddi1_like"/>
    <property type="match status" value="1"/>
</dbReference>
<feature type="compositionally biased region" description="Low complexity" evidence="9">
    <location>
        <begin position="362"/>
        <end position="372"/>
    </location>
</feature>
<evidence type="ECO:0000256" key="4">
    <source>
        <dbReference type="ARBA" id="ARBA00022490"/>
    </source>
</evidence>
<dbReference type="SUPFAM" id="SSF46934">
    <property type="entry name" value="UBA-like"/>
    <property type="match status" value="1"/>
</dbReference>
<dbReference type="Pfam" id="PF09668">
    <property type="entry name" value="Asp_protease"/>
    <property type="match status" value="1"/>
</dbReference>
<reference evidence="13" key="1">
    <citation type="submission" date="2021-02" db="EMBL/GenBank/DDBJ databases">
        <authorList>
            <person name="Nowell W R."/>
        </authorList>
    </citation>
    <scope>NUCLEOTIDE SEQUENCE</scope>
</reference>
<evidence type="ECO:0000256" key="7">
    <source>
        <dbReference type="ARBA" id="ARBA00022801"/>
    </source>
</evidence>
<evidence type="ECO:0000313" key="14">
    <source>
        <dbReference type="Proteomes" id="UP000663865"/>
    </source>
</evidence>
<dbReference type="Gene3D" id="3.10.20.90">
    <property type="entry name" value="Phosphatidylinositol 3-kinase Catalytic Subunit, Chain A, domain 1"/>
    <property type="match status" value="1"/>
</dbReference>
<name>A0A817VQ23_9BILA</name>
<evidence type="ECO:0000256" key="6">
    <source>
        <dbReference type="ARBA" id="ARBA00022750"/>
    </source>
</evidence>
<dbReference type="PROSITE" id="PS50030">
    <property type="entry name" value="UBA"/>
    <property type="match status" value="1"/>
</dbReference>
<keyword evidence="5" id="KW-0645">Protease</keyword>
<sequence>MHLSVTKLGDDGDLLTIEIASDLTIKDLKGVIESESDFGMKAEEMNLYYDGKLLTNENRTLDQANLKDYDLITCRRILSNVPSSAEGGTGMRLSLNPHNPQQLFNELRSNPAVLEQIRRSNPQLVNAVEQNDMNAFMQYIVSRLAPQQMHRPTELDLLDPTIQRRIEEAINMGNVLDNMEHAYEHAPEFFGHVLMLYINCKINGHPVKAFVDSGAQMTIMSKICAERCGIMRLIDIRFNGIAKGVGTQKILGRIHLAQLEVEKQFFATSLAVLEDQSIDMLIGLDMLRRHRCVIDLDKNVLRIENSVETSFLSESELPSYARLSDNSPSTEGTTDRAESLLKPTAESSRRTIINTDNRRQHQQQQQQQQQQQSAQSVTTAASSLTPSPFPEKDIKEIVKKGFTREQAIEELKSTDGDVTKALVTLITKSLTIYKRTD</sequence>
<dbReference type="Gene3D" id="2.40.70.10">
    <property type="entry name" value="Acid Proteases"/>
    <property type="match status" value="1"/>
</dbReference>
<keyword evidence="6" id="KW-0064">Aspartyl protease</keyword>
<gene>
    <name evidence="13" type="ORF">KIK155_LOCUS3299</name>
</gene>
<dbReference type="GO" id="GO:0004190">
    <property type="term" value="F:aspartic-type endopeptidase activity"/>
    <property type="evidence" value="ECO:0007669"/>
    <property type="project" value="UniProtKB-KW"/>
</dbReference>
<dbReference type="InterPro" id="IPR015940">
    <property type="entry name" value="UBA"/>
</dbReference>
<proteinExistence type="inferred from homology"/>
<evidence type="ECO:0000259" key="12">
    <source>
        <dbReference type="PROSITE" id="PS50175"/>
    </source>
</evidence>
<dbReference type="InterPro" id="IPR001995">
    <property type="entry name" value="Peptidase_A2_cat"/>
</dbReference>
<dbReference type="PROSITE" id="PS50175">
    <property type="entry name" value="ASP_PROT_RETROV"/>
    <property type="match status" value="1"/>
</dbReference>
<comment type="caution">
    <text evidence="13">The sequence shown here is derived from an EMBL/GenBank/DDBJ whole genome shotgun (WGS) entry which is preliminary data.</text>
</comment>
<keyword evidence="3" id="KW-0813">Transport</keyword>
<feature type="domain" description="Ubiquitin-like" evidence="11">
    <location>
        <begin position="1"/>
        <end position="72"/>
    </location>
</feature>
<evidence type="ECO:0008006" key="15">
    <source>
        <dbReference type="Google" id="ProtNLM"/>
    </source>
</evidence>
<dbReference type="GO" id="GO:0005737">
    <property type="term" value="C:cytoplasm"/>
    <property type="evidence" value="ECO:0007669"/>
    <property type="project" value="UniProtKB-SubCell"/>
</dbReference>
<dbReference type="PANTHER" id="PTHR15397:SF3">
    <property type="entry name" value="DNA DAMAGE INDUCIBLE 1 HOMOLOG 2"/>
    <property type="match status" value="1"/>
</dbReference>
<evidence type="ECO:0000259" key="10">
    <source>
        <dbReference type="PROSITE" id="PS50030"/>
    </source>
</evidence>
<accession>A0A817VQ23</accession>
<dbReference type="InterPro" id="IPR021109">
    <property type="entry name" value="Peptidase_aspartic_dom_sf"/>
</dbReference>
<dbReference type="GO" id="GO:0015031">
    <property type="term" value="P:protein transport"/>
    <property type="evidence" value="ECO:0007669"/>
    <property type="project" value="UniProtKB-KW"/>
</dbReference>
<comment type="similarity">
    <text evidence="2">Belongs to the DDI1 family.</text>
</comment>
<dbReference type="CDD" id="cd05479">
    <property type="entry name" value="RP_DDI"/>
    <property type="match status" value="1"/>
</dbReference>
<feature type="compositionally biased region" description="Polar residues" evidence="9">
    <location>
        <begin position="373"/>
        <end position="386"/>
    </location>
</feature>
<dbReference type="Gene3D" id="1.10.8.10">
    <property type="entry name" value="DNA helicase RuvA subunit, C-terminal domain"/>
    <property type="match status" value="1"/>
</dbReference>
<feature type="region of interest" description="Disordered" evidence="9">
    <location>
        <begin position="320"/>
        <end position="395"/>
    </location>
</feature>
<dbReference type="InterPro" id="IPR057273">
    <property type="entry name" value="Ddi1/2_HDD"/>
</dbReference>
<dbReference type="Pfam" id="PF00240">
    <property type="entry name" value="ubiquitin"/>
    <property type="match status" value="1"/>
</dbReference>
<keyword evidence="4" id="KW-0963">Cytoplasm</keyword>
<evidence type="ECO:0000313" key="13">
    <source>
        <dbReference type="EMBL" id="CAF3347573.1"/>
    </source>
</evidence>
<feature type="domain" description="Peptidase A2" evidence="12">
    <location>
        <begin position="207"/>
        <end position="286"/>
    </location>
</feature>
<evidence type="ECO:0000256" key="9">
    <source>
        <dbReference type="SAM" id="MobiDB-lite"/>
    </source>
</evidence>
<feature type="domain" description="UBA" evidence="10">
    <location>
        <begin position="388"/>
        <end position="428"/>
    </location>
</feature>
<keyword evidence="7" id="KW-0378">Hydrolase</keyword>
<protein>
    <recommendedName>
        <fullName evidence="15">DNA damage-inducible protein 1</fullName>
    </recommendedName>
</protein>
<organism evidence="13 14">
    <name type="scientific">Rotaria socialis</name>
    <dbReference type="NCBI Taxonomy" id="392032"/>
    <lineage>
        <taxon>Eukaryota</taxon>
        <taxon>Metazoa</taxon>
        <taxon>Spiralia</taxon>
        <taxon>Gnathifera</taxon>
        <taxon>Rotifera</taxon>
        <taxon>Eurotatoria</taxon>
        <taxon>Bdelloidea</taxon>
        <taxon>Philodinida</taxon>
        <taxon>Philodinidae</taxon>
        <taxon>Rotaria</taxon>
    </lineage>
</organism>
<evidence type="ECO:0000256" key="2">
    <source>
        <dbReference type="ARBA" id="ARBA00009136"/>
    </source>
</evidence>
<dbReference type="PROSITE" id="PS50053">
    <property type="entry name" value="UBIQUITIN_2"/>
    <property type="match status" value="1"/>
</dbReference>
<dbReference type="SUPFAM" id="SSF54236">
    <property type="entry name" value="Ubiquitin-like"/>
    <property type="match status" value="1"/>
</dbReference>
<evidence type="ECO:0000256" key="5">
    <source>
        <dbReference type="ARBA" id="ARBA00022670"/>
    </source>
</evidence>
<dbReference type="InterPro" id="IPR029071">
    <property type="entry name" value="Ubiquitin-like_domsf"/>
</dbReference>
<dbReference type="InterPro" id="IPR000626">
    <property type="entry name" value="Ubiquitin-like_dom"/>
</dbReference>
<dbReference type="InterPro" id="IPR009060">
    <property type="entry name" value="UBA-like_sf"/>
</dbReference>